<dbReference type="InterPro" id="IPR050464">
    <property type="entry name" value="Zeta_carotene_desat/Oxidored"/>
</dbReference>
<name>A0A430HSA9_9BURK</name>
<dbReference type="RefSeq" id="WP_126072849.1">
    <property type="nucleotide sequence ID" value="NZ_CP051166.1"/>
</dbReference>
<dbReference type="GO" id="GO:0016491">
    <property type="term" value="F:oxidoreductase activity"/>
    <property type="evidence" value="ECO:0007669"/>
    <property type="project" value="InterPro"/>
</dbReference>
<proteinExistence type="predicted"/>
<dbReference type="Proteomes" id="UP000278085">
    <property type="component" value="Unassembled WGS sequence"/>
</dbReference>
<keyword evidence="3" id="KW-1185">Reference proteome</keyword>
<evidence type="ECO:0000313" key="3">
    <source>
        <dbReference type="Proteomes" id="UP000278085"/>
    </source>
</evidence>
<dbReference type="Gene3D" id="3.50.50.60">
    <property type="entry name" value="FAD/NAD(P)-binding domain"/>
    <property type="match status" value="1"/>
</dbReference>
<feature type="domain" description="Amine oxidase" evidence="1">
    <location>
        <begin position="14"/>
        <end position="406"/>
    </location>
</feature>
<sequence length="435" mass="48436">MTNYSDICIVGAGLGGLSCATGLLNAGLGKHLDIRVFDSDTAVGGRIRSRKVDGEEIAELGAARYSPQLHPNFQQLMQESGLANAIYPFTQVVSPDQAQEKLKATLLKLAPMLKDHPNDSFLDFVSHYLGAVEATRMIKATGYDALLLPVVSAAMAYDIIKKHPETQHFTENAANQWLYATDGYGQLLSQLQRQAQEAGVDFKLGRRVLSVERDGDEYLLAVRHMGDTQIYRTRHLIMTLPPTAMARLNLDFPAAFSPFQYDSLPLFKGFLTFDDAWWEALGLTDKVLMADNPLRKVYFKGDKYLVFYTDSASATYWRDCLEQGEDVYLERVRHYLKEVLPLNGMPLPQIKDHFYKHWPHGVEFCLEPEADHPGVLLHRDGIISCSDAYTPHCGWMEGSLISAGHATRLLAERIGDPAGHVARPRVSAPSAVARA</sequence>
<protein>
    <submittedName>
        <fullName evidence="2">FAD-dependent oxidoreductase</fullName>
    </submittedName>
</protein>
<dbReference type="OrthoDB" id="8697246at2"/>
<dbReference type="InterPro" id="IPR002937">
    <property type="entry name" value="Amino_oxidase"/>
</dbReference>
<comment type="caution">
    <text evidence="2">The sequence shown here is derived from an EMBL/GenBank/DDBJ whole genome shotgun (WGS) entry which is preliminary data.</text>
</comment>
<dbReference type="PANTHER" id="PTHR42923">
    <property type="entry name" value="PROTOPORPHYRINOGEN OXIDASE"/>
    <property type="match status" value="1"/>
</dbReference>
<dbReference type="Pfam" id="PF01593">
    <property type="entry name" value="Amino_oxidase"/>
    <property type="match status" value="1"/>
</dbReference>
<dbReference type="AlphaFoldDB" id="A0A430HSA9"/>
<evidence type="ECO:0000313" key="2">
    <source>
        <dbReference type="EMBL" id="RSZ60438.1"/>
    </source>
</evidence>
<accession>A0A430HSA9</accession>
<organism evidence="2 3">
    <name type="scientific">Massilia atriviolacea</name>
    <dbReference type="NCBI Taxonomy" id="2495579"/>
    <lineage>
        <taxon>Bacteria</taxon>
        <taxon>Pseudomonadati</taxon>
        <taxon>Pseudomonadota</taxon>
        <taxon>Betaproteobacteria</taxon>
        <taxon>Burkholderiales</taxon>
        <taxon>Oxalobacteraceae</taxon>
        <taxon>Telluria group</taxon>
        <taxon>Massilia</taxon>
    </lineage>
</organism>
<dbReference type="EMBL" id="RXLQ01000002">
    <property type="protein sequence ID" value="RSZ60438.1"/>
    <property type="molecule type" value="Genomic_DNA"/>
</dbReference>
<evidence type="ECO:0000259" key="1">
    <source>
        <dbReference type="Pfam" id="PF01593"/>
    </source>
</evidence>
<dbReference type="SUPFAM" id="SSF51905">
    <property type="entry name" value="FAD/NAD(P)-binding domain"/>
    <property type="match status" value="1"/>
</dbReference>
<dbReference type="InterPro" id="IPR036188">
    <property type="entry name" value="FAD/NAD-bd_sf"/>
</dbReference>
<gene>
    <name evidence="2" type="ORF">EJB06_04805</name>
</gene>
<reference evidence="2 3" key="1">
    <citation type="submission" date="2018-12" db="EMBL/GenBank/DDBJ databases">
        <authorList>
            <person name="Yang E."/>
        </authorList>
    </citation>
    <scope>NUCLEOTIDE SEQUENCE [LARGE SCALE GENOMIC DNA]</scope>
    <source>
        <strain evidence="2 3">SOD</strain>
    </source>
</reference>